<dbReference type="EMBL" id="GG745349">
    <property type="protein sequence ID" value="KNE65993.1"/>
    <property type="molecule type" value="Genomic_DNA"/>
</dbReference>
<protein>
    <recommendedName>
        <fullName evidence="2">Senescence domain-containing protein</fullName>
    </recommendedName>
</protein>
<feature type="compositionally biased region" description="Basic and acidic residues" evidence="1">
    <location>
        <begin position="153"/>
        <end position="176"/>
    </location>
</feature>
<dbReference type="Pfam" id="PF06911">
    <property type="entry name" value="Senescence"/>
    <property type="match status" value="1"/>
</dbReference>
<accession>A0A0L0STY2</accession>
<dbReference type="OrthoDB" id="20821at2759"/>
<name>A0A0L0STY2_ALLM3</name>
<proteinExistence type="predicted"/>
<evidence type="ECO:0000256" key="1">
    <source>
        <dbReference type="SAM" id="MobiDB-lite"/>
    </source>
</evidence>
<organism evidence="3 4">
    <name type="scientific">Allomyces macrogynus (strain ATCC 38327)</name>
    <name type="common">Allomyces javanicus var. macrogynus</name>
    <dbReference type="NCBI Taxonomy" id="578462"/>
    <lineage>
        <taxon>Eukaryota</taxon>
        <taxon>Fungi</taxon>
        <taxon>Fungi incertae sedis</taxon>
        <taxon>Blastocladiomycota</taxon>
        <taxon>Blastocladiomycetes</taxon>
        <taxon>Blastocladiales</taxon>
        <taxon>Blastocladiaceae</taxon>
        <taxon>Allomyces</taxon>
    </lineage>
</organism>
<keyword evidence="4" id="KW-1185">Reference proteome</keyword>
<reference evidence="3 4" key="1">
    <citation type="submission" date="2009-11" db="EMBL/GenBank/DDBJ databases">
        <title>Annotation of Allomyces macrogynus ATCC 38327.</title>
        <authorList>
            <consortium name="The Broad Institute Genome Sequencing Platform"/>
            <person name="Russ C."/>
            <person name="Cuomo C."/>
            <person name="Burger G."/>
            <person name="Gray M.W."/>
            <person name="Holland P.W.H."/>
            <person name="King N."/>
            <person name="Lang F.B.F."/>
            <person name="Roger A.J."/>
            <person name="Ruiz-Trillo I."/>
            <person name="Young S.K."/>
            <person name="Zeng Q."/>
            <person name="Gargeya S."/>
            <person name="Fitzgerald M."/>
            <person name="Haas B."/>
            <person name="Abouelleil A."/>
            <person name="Alvarado L."/>
            <person name="Arachchi H.M."/>
            <person name="Berlin A."/>
            <person name="Chapman S.B."/>
            <person name="Gearin G."/>
            <person name="Goldberg J."/>
            <person name="Griggs A."/>
            <person name="Gujja S."/>
            <person name="Hansen M."/>
            <person name="Heiman D."/>
            <person name="Howarth C."/>
            <person name="Larimer J."/>
            <person name="Lui A."/>
            <person name="MacDonald P.J.P."/>
            <person name="McCowen C."/>
            <person name="Montmayeur A."/>
            <person name="Murphy C."/>
            <person name="Neiman D."/>
            <person name="Pearson M."/>
            <person name="Priest M."/>
            <person name="Roberts A."/>
            <person name="Saif S."/>
            <person name="Shea T."/>
            <person name="Sisk P."/>
            <person name="Stolte C."/>
            <person name="Sykes S."/>
            <person name="Wortman J."/>
            <person name="Nusbaum C."/>
            <person name="Birren B."/>
        </authorList>
    </citation>
    <scope>NUCLEOTIDE SEQUENCE [LARGE SCALE GENOMIC DNA]</scope>
    <source>
        <strain evidence="3 4">ATCC 38327</strain>
    </source>
</reference>
<reference evidence="4" key="2">
    <citation type="submission" date="2009-11" db="EMBL/GenBank/DDBJ databases">
        <title>The Genome Sequence of Allomyces macrogynus strain ATCC 38327.</title>
        <authorList>
            <consortium name="The Broad Institute Genome Sequencing Platform"/>
            <person name="Russ C."/>
            <person name="Cuomo C."/>
            <person name="Shea T."/>
            <person name="Young S.K."/>
            <person name="Zeng Q."/>
            <person name="Koehrsen M."/>
            <person name="Haas B."/>
            <person name="Borodovsky M."/>
            <person name="Guigo R."/>
            <person name="Alvarado L."/>
            <person name="Berlin A."/>
            <person name="Borenstein D."/>
            <person name="Chen Z."/>
            <person name="Engels R."/>
            <person name="Freedman E."/>
            <person name="Gellesch M."/>
            <person name="Goldberg J."/>
            <person name="Griggs A."/>
            <person name="Gujja S."/>
            <person name="Heiman D."/>
            <person name="Hepburn T."/>
            <person name="Howarth C."/>
            <person name="Jen D."/>
            <person name="Larson L."/>
            <person name="Lewis B."/>
            <person name="Mehta T."/>
            <person name="Park D."/>
            <person name="Pearson M."/>
            <person name="Roberts A."/>
            <person name="Saif S."/>
            <person name="Shenoy N."/>
            <person name="Sisk P."/>
            <person name="Stolte C."/>
            <person name="Sykes S."/>
            <person name="Walk T."/>
            <person name="White J."/>
            <person name="Yandava C."/>
            <person name="Burger G."/>
            <person name="Gray M.W."/>
            <person name="Holland P.W.H."/>
            <person name="King N."/>
            <person name="Lang F.B.F."/>
            <person name="Roger A.J."/>
            <person name="Ruiz-Trillo I."/>
            <person name="Lander E."/>
            <person name="Nusbaum C."/>
        </authorList>
    </citation>
    <scope>NUCLEOTIDE SEQUENCE [LARGE SCALE GENOMIC DNA]</scope>
    <source>
        <strain evidence="4">ATCC 38327</strain>
    </source>
</reference>
<dbReference type="VEuPathDB" id="FungiDB:AMAG_19308"/>
<feature type="domain" description="Senescence" evidence="2">
    <location>
        <begin position="221"/>
        <end position="279"/>
    </location>
</feature>
<evidence type="ECO:0000259" key="2">
    <source>
        <dbReference type="Pfam" id="PF06911"/>
    </source>
</evidence>
<dbReference type="AlphaFoldDB" id="A0A0L0STY2"/>
<gene>
    <name evidence="3" type="ORF">AMAG_19308</name>
</gene>
<feature type="region of interest" description="Disordered" evidence="1">
    <location>
        <begin position="153"/>
        <end position="192"/>
    </location>
</feature>
<dbReference type="InterPro" id="IPR009686">
    <property type="entry name" value="Senescence/spartin_C"/>
</dbReference>
<dbReference type="Proteomes" id="UP000054350">
    <property type="component" value="Unassembled WGS sequence"/>
</dbReference>
<sequence>MTSHQAASTDPDLLLAVHNATVTLHDAPDASDAGREVACGTLHVVQLQMDAVDGDITVLTVGDAFQLQLDAGARPSFVLTVPAPAAPAAPLHYSLNVKTPDAAELDALTDLLVHYTALVAPSDTYRNTVALVDAHGAVVGTLPTQVDASHLPAYDEKAPLLDHADTAPPTGDEKKRATTTTPPPVVLTGTPDGGVSVWPATAAAATDASSGLSWGDVPPETWIVQGGEKVGSLMVQGASLLAQGIEAAAASMIPTTVKAKEPWVFTPTARENIATAKNVRL</sequence>
<evidence type="ECO:0000313" key="4">
    <source>
        <dbReference type="Proteomes" id="UP000054350"/>
    </source>
</evidence>
<evidence type="ECO:0000313" key="3">
    <source>
        <dbReference type="EMBL" id="KNE65993.1"/>
    </source>
</evidence>